<dbReference type="InterPro" id="IPR039796">
    <property type="entry name" value="MIP18"/>
</dbReference>
<comment type="similarity">
    <text evidence="1">Belongs to the MIP18 family.</text>
</comment>
<dbReference type="Proteomes" id="UP000267606">
    <property type="component" value="Unassembled WGS sequence"/>
</dbReference>
<dbReference type="GO" id="GO:0051604">
    <property type="term" value="P:protein maturation"/>
    <property type="evidence" value="ECO:0007669"/>
    <property type="project" value="InterPro"/>
</dbReference>
<dbReference type="SUPFAM" id="SSF117916">
    <property type="entry name" value="Fe-S cluster assembly (FSCA) domain-like"/>
    <property type="match status" value="1"/>
</dbReference>
<organism evidence="4">
    <name type="scientific">Onchocerca flexuosa</name>
    <dbReference type="NCBI Taxonomy" id="387005"/>
    <lineage>
        <taxon>Eukaryota</taxon>
        <taxon>Metazoa</taxon>
        <taxon>Ecdysozoa</taxon>
        <taxon>Nematoda</taxon>
        <taxon>Chromadorea</taxon>
        <taxon>Rhabditida</taxon>
        <taxon>Spirurina</taxon>
        <taxon>Spiruromorpha</taxon>
        <taxon>Filarioidea</taxon>
        <taxon>Onchocercidae</taxon>
        <taxon>Onchocerca</taxon>
    </lineage>
</organism>
<dbReference type="Gene3D" id="6.10.250.1280">
    <property type="match status" value="1"/>
</dbReference>
<evidence type="ECO:0000313" key="2">
    <source>
        <dbReference type="EMBL" id="VDP25640.1"/>
    </source>
</evidence>
<dbReference type="GO" id="GO:0097361">
    <property type="term" value="C:cytosolic [4Fe-4S] assembly targeting complex"/>
    <property type="evidence" value="ECO:0007669"/>
    <property type="project" value="TreeGrafter"/>
</dbReference>
<gene>
    <name evidence="2" type="ORF">OFLC_LOCUS15988</name>
</gene>
<reference evidence="4" key="1">
    <citation type="submission" date="2016-06" db="UniProtKB">
        <authorList>
            <consortium name="WormBaseParasite"/>
        </authorList>
    </citation>
    <scope>IDENTIFICATION</scope>
</reference>
<proteinExistence type="inferred from homology"/>
<sequence>MVDKNDDETIVDVGFVPTIPHCSMATLIGLTIRAKLQRSLHPSVKIIVRIIPDTHMSADAINKQLADKERVAAALENPDLLRAVNQCLTPKDL</sequence>
<dbReference type="WBParaSite" id="OFLC_0001600101-mRNA-1">
    <property type="protein sequence ID" value="OFLC_0001600101-mRNA-1"/>
    <property type="gene ID" value="OFLC_0001600101"/>
</dbReference>
<reference evidence="2 3" key="2">
    <citation type="submission" date="2018-11" db="EMBL/GenBank/DDBJ databases">
        <authorList>
            <consortium name="Pathogen Informatics"/>
        </authorList>
    </citation>
    <scope>NUCLEOTIDE SEQUENCE [LARGE SCALE GENOMIC DNA]</scope>
</reference>
<dbReference type="STRING" id="387005.A0A183I8C6"/>
<dbReference type="PANTHER" id="PTHR12377:SF0">
    <property type="entry name" value="CYTOSOLIC IRON-SULFUR ASSEMBLY COMPONENT 2B"/>
    <property type="match status" value="1"/>
</dbReference>
<dbReference type="EMBL" id="UZAJ01043477">
    <property type="protein sequence ID" value="VDP25640.1"/>
    <property type="molecule type" value="Genomic_DNA"/>
</dbReference>
<protein>
    <submittedName>
        <fullName evidence="4">FeS_assembly_P domain-containing protein</fullName>
    </submittedName>
</protein>
<dbReference type="InterPro" id="IPR034904">
    <property type="entry name" value="FSCA_dom_sf"/>
</dbReference>
<evidence type="ECO:0000313" key="3">
    <source>
        <dbReference type="Proteomes" id="UP000267606"/>
    </source>
</evidence>
<evidence type="ECO:0000313" key="4">
    <source>
        <dbReference type="WBParaSite" id="OFLC_0001600101-mRNA-1"/>
    </source>
</evidence>
<keyword evidence="3" id="KW-1185">Reference proteome</keyword>
<accession>A0A183I8C6</accession>
<dbReference type="Gene3D" id="3.30.300.130">
    <property type="entry name" value="Fe-S cluster assembly (FSCA)"/>
    <property type="match status" value="1"/>
</dbReference>
<name>A0A183I8C6_9BILA</name>
<evidence type="ECO:0000256" key="1">
    <source>
        <dbReference type="ARBA" id="ARBA00010381"/>
    </source>
</evidence>
<dbReference type="AlphaFoldDB" id="A0A183I8C6"/>
<dbReference type="PANTHER" id="PTHR12377">
    <property type="entry name" value="CYTOSOLIC IRON-SULFUR ASSEMBLY COMPONENT 2B-RELATED"/>
    <property type="match status" value="1"/>
</dbReference>